<dbReference type="PROSITE" id="PS51462">
    <property type="entry name" value="NUDIX"/>
    <property type="match status" value="1"/>
</dbReference>
<dbReference type="UniPathway" id="UPA00059">
    <property type="reaction ID" value="UER00104"/>
</dbReference>
<feature type="domain" description="Nudix hydrolase" evidence="15">
    <location>
        <begin position="42"/>
        <end position="190"/>
    </location>
</feature>
<evidence type="ECO:0000256" key="7">
    <source>
        <dbReference type="ARBA" id="ARBA00022516"/>
    </source>
</evidence>
<proteinExistence type="inferred from homology"/>
<keyword evidence="9" id="KW-0756">Sterol biosynthesis</keyword>
<dbReference type="PANTHER" id="PTHR10885:SF0">
    <property type="entry name" value="ISOPENTENYL-DIPHOSPHATE DELTA-ISOMERASE"/>
    <property type="match status" value="1"/>
</dbReference>
<dbReference type="FunFam" id="3.90.79.10:FF:000012">
    <property type="entry name" value="Isopentenyl-diphosphate Delta-isomerase 1"/>
    <property type="match status" value="1"/>
</dbReference>
<evidence type="ECO:0000256" key="12">
    <source>
        <dbReference type="ARBA" id="ARBA00023098"/>
    </source>
</evidence>
<organism evidence="16 17">
    <name type="scientific">Rhynchophorus ferrugineus</name>
    <name type="common">Red palm weevil</name>
    <name type="synonym">Curculio ferrugineus</name>
    <dbReference type="NCBI Taxonomy" id="354439"/>
    <lineage>
        <taxon>Eukaryota</taxon>
        <taxon>Metazoa</taxon>
        <taxon>Ecdysozoa</taxon>
        <taxon>Arthropoda</taxon>
        <taxon>Hexapoda</taxon>
        <taxon>Insecta</taxon>
        <taxon>Pterygota</taxon>
        <taxon>Neoptera</taxon>
        <taxon>Endopterygota</taxon>
        <taxon>Coleoptera</taxon>
        <taxon>Polyphaga</taxon>
        <taxon>Cucujiformia</taxon>
        <taxon>Curculionidae</taxon>
        <taxon>Dryophthorinae</taxon>
        <taxon>Rhynchophorus</taxon>
    </lineage>
</organism>
<evidence type="ECO:0000313" key="17">
    <source>
        <dbReference type="Proteomes" id="UP000625711"/>
    </source>
</evidence>
<dbReference type="GO" id="GO:0050992">
    <property type="term" value="P:dimethylallyl diphosphate biosynthetic process"/>
    <property type="evidence" value="ECO:0007669"/>
    <property type="project" value="UniProtKB-UniPathway"/>
</dbReference>
<protein>
    <recommendedName>
        <fullName evidence="6">isopentenyl-diphosphate Delta-isomerase</fullName>
        <ecNumber evidence="6">5.3.3.2</ecNumber>
    </recommendedName>
</protein>
<dbReference type="InterPro" id="IPR015797">
    <property type="entry name" value="NUDIX_hydrolase-like_dom_sf"/>
</dbReference>
<evidence type="ECO:0000256" key="11">
    <source>
        <dbReference type="ARBA" id="ARBA00022955"/>
    </source>
</evidence>
<keyword evidence="9" id="KW-0153">Cholesterol metabolism</keyword>
<evidence type="ECO:0000256" key="1">
    <source>
        <dbReference type="ARBA" id="ARBA00000374"/>
    </source>
</evidence>
<evidence type="ECO:0000256" key="4">
    <source>
        <dbReference type="ARBA" id="ARBA00004826"/>
    </source>
</evidence>
<keyword evidence="7" id="KW-0444">Lipid biosynthesis</keyword>
<evidence type="ECO:0000256" key="10">
    <source>
        <dbReference type="ARBA" id="ARBA00022842"/>
    </source>
</evidence>
<dbReference type="EC" id="5.3.3.2" evidence="6"/>
<comment type="cofactor">
    <cofactor evidence="2">
        <name>Mg(2+)</name>
        <dbReference type="ChEBI" id="CHEBI:18420"/>
    </cofactor>
</comment>
<reference evidence="16" key="1">
    <citation type="submission" date="2020-08" db="EMBL/GenBank/DDBJ databases">
        <title>Genome sequencing and assembly of the red palm weevil Rhynchophorus ferrugineus.</title>
        <authorList>
            <person name="Dias G.B."/>
            <person name="Bergman C.M."/>
            <person name="Manee M."/>
        </authorList>
    </citation>
    <scope>NUCLEOTIDE SEQUENCE</scope>
    <source>
        <strain evidence="16">AA-2017</strain>
        <tissue evidence="16">Whole larva</tissue>
    </source>
</reference>
<evidence type="ECO:0000256" key="5">
    <source>
        <dbReference type="ARBA" id="ARBA00007579"/>
    </source>
</evidence>
<evidence type="ECO:0000256" key="8">
    <source>
        <dbReference type="ARBA" id="ARBA00022723"/>
    </source>
</evidence>
<accession>A0A834IHF5</accession>
<keyword evidence="10" id="KW-0460">Magnesium</keyword>
<dbReference type="EMBL" id="JAACXV010000273">
    <property type="protein sequence ID" value="KAF7280824.1"/>
    <property type="molecule type" value="Genomic_DNA"/>
</dbReference>
<dbReference type="GO" id="GO:0005737">
    <property type="term" value="C:cytoplasm"/>
    <property type="evidence" value="ECO:0007669"/>
    <property type="project" value="TreeGrafter"/>
</dbReference>
<comment type="caution">
    <text evidence="16">The sequence shown here is derived from an EMBL/GenBank/DDBJ whole genome shotgun (WGS) entry which is preliminary data.</text>
</comment>
<dbReference type="GO" id="GO:0009240">
    <property type="term" value="P:isopentenyl diphosphate biosynthetic process"/>
    <property type="evidence" value="ECO:0007669"/>
    <property type="project" value="TreeGrafter"/>
</dbReference>
<dbReference type="InterPro" id="IPR000086">
    <property type="entry name" value="NUDIX_hydrolase_dom"/>
</dbReference>
<comment type="pathway">
    <text evidence="4">Isoprenoid biosynthesis; dimethylallyl diphosphate biosynthesis; dimethylallyl diphosphate from isopentenyl diphosphate: step 1/1.</text>
</comment>
<evidence type="ECO:0000256" key="6">
    <source>
        <dbReference type="ARBA" id="ARBA00012057"/>
    </source>
</evidence>
<dbReference type="SUPFAM" id="SSF55811">
    <property type="entry name" value="Nudix"/>
    <property type="match status" value="1"/>
</dbReference>
<evidence type="ECO:0000256" key="3">
    <source>
        <dbReference type="ARBA" id="ARBA00003951"/>
    </source>
</evidence>
<name>A0A834IHF5_RHYFE</name>
<evidence type="ECO:0000259" key="15">
    <source>
        <dbReference type="PROSITE" id="PS51462"/>
    </source>
</evidence>
<evidence type="ECO:0000256" key="9">
    <source>
        <dbReference type="ARBA" id="ARBA00022778"/>
    </source>
</evidence>
<sequence>MDPTQEKYLQDEKCFLIDEFDIVLGSASKEQCHLVQNDGNVKLHRAFSVFLFNSKEELLLQKRSPYKVTYPNRYSNTCCSHPLANIEEEDEEFNALGVKRAAIRKLHHELGIQPHEISLDDAIYVARIHYKDPGDGKYGEHEIAYIIIIKKDVQLSLNFNEVSEVKYVARDKIDEFLRETNAELTPWMELLIKNGNLGYWWDNLERIGDLANDDKIIRFNIKSN</sequence>
<dbReference type="GO" id="GO:0006695">
    <property type="term" value="P:cholesterol biosynthetic process"/>
    <property type="evidence" value="ECO:0007669"/>
    <property type="project" value="UniProtKB-KW"/>
</dbReference>
<dbReference type="InterPro" id="IPR011876">
    <property type="entry name" value="IsopentenylPP_isomerase_typ1"/>
</dbReference>
<comment type="function">
    <text evidence="3">Catalyzes the 1,3-allylic rearrangement of the homoallylic substrate isopentenyl (IPP) to its highly electrophilic allylic isomer, dimethylallyl diphosphate (DMAPP).</text>
</comment>
<dbReference type="GO" id="GO:0004452">
    <property type="term" value="F:isopentenyl-diphosphate delta-isomerase activity"/>
    <property type="evidence" value="ECO:0007669"/>
    <property type="project" value="UniProtKB-EC"/>
</dbReference>
<dbReference type="PANTHER" id="PTHR10885">
    <property type="entry name" value="ISOPENTENYL-DIPHOSPHATE DELTA-ISOMERASE"/>
    <property type="match status" value="1"/>
</dbReference>
<dbReference type="CDD" id="cd02885">
    <property type="entry name" value="NUDIX_IPP_Isomerase"/>
    <property type="match status" value="1"/>
</dbReference>
<comment type="catalytic activity">
    <reaction evidence="1">
        <text>isopentenyl diphosphate = dimethylallyl diphosphate</text>
        <dbReference type="Rhea" id="RHEA:23284"/>
        <dbReference type="ChEBI" id="CHEBI:57623"/>
        <dbReference type="ChEBI" id="CHEBI:128769"/>
        <dbReference type="EC" id="5.3.3.2"/>
    </reaction>
</comment>
<dbReference type="GO" id="GO:0046872">
    <property type="term" value="F:metal ion binding"/>
    <property type="evidence" value="ECO:0007669"/>
    <property type="project" value="UniProtKB-KW"/>
</dbReference>
<comment type="similarity">
    <text evidence="5">Belongs to the IPP isomerase type 1 family.</text>
</comment>
<keyword evidence="13" id="KW-0414">Isoprene biosynthesis</keyword>
<gene>
    <name evidence="16" type="ORF">GWI33_005483</name>
</gene>
<dbReference type="PIRSF" id="PIRSF018427">
    <property type="entry name" value="Isopntndiph_ism"/>
    <property type="match status" value="1"/>
</dbReference>
<keyword evidence="14" id="KW-0413">Isomerase</keyword>
<keyword evidence="11" id="KW-0752">Steroid biosynthesis</keyword>
<dbReference type="Gene3D" id="3.90.79.10">
    <property type="entry name" value="Nucleoside Triphosphate Pyrophosphohydrolase"/>
    <property type="match status" value="1"/>
</dbReference>
<evidence type="ECO:0000256" key="13">
    <source>
        <dbReference type="ARBA" id="ARBA00023229"/>
    </source>
</evidence>
<keyword evidence="9" id="KW-0152">Cholesterol biosynthesis</keyword>
<evidence type="ECO:0000256" key="14">
    <source>
        <dbReference type="ARBA" id="ARBA00023235"/>
    </source>
</evidence>
<dbReference type="Proteomes" id="UP000625711">
    <property type="component" value="Unassembled WGS sequence"/>
</dbReference>
<evidence type="ECO:0000313" key="16">
    <source>
        <dbReference type="EMBL" id="KAF7280824.1"/>
    </source>
</evidence>
<keyword evidence="9" id="KW-1207">Sterol metabolism</keyword>
<evidence type="ECO:0000256" key="2">
    <source>
        <dbReference type="ARBA" id="ARBA00001946"/>
    </source>
</evidence>
<keyword evidence="8" id="KW-0479">Metal-binding</keyword>
<dbReference type="AlphaFoldDB" id="A0A834IHF5"/>
<keyword evidence="17" id="KW-1185">Reference proteome</keyword>
<dbReference type="Pfam" id="PF00293">
    <property type="entry name" value="NUDIX"/>
    <property type="match status" value="1"/>
</dbReference>
<keyword evidence="12" id="KW-0443">Lipid metabolism</keyword>
<dbReference type="OrthoDB" id="510307at2759"/>
<keyword evidence="9" id="KW-0753">Steroid metabolism</keyword>
<dbReference type="NCBIfam" id="TIGR02150">
    <property type="entry name" value="IPP_isom_1"/>
    <property type="match status" value="1"/>
</dbReference>